<sequence>MQNFNQLLFVWVIIICVGCSIDAIRTNQLLEEEAQLPEVIKTSECYSCVAKDGKQLELCDFQNGTYELSHGNDIYSLTTEDLEGNTAKKFVEIGCQLDVLDFDSKTN</sequence>
<reference evidence="1 2" key="1">
    <citation type="submission" date="2022-05" db="EMBL/GenBank/DDBJ databases">
        <authorList>
            <person name="Park J.-S."/>
        </authorList>
    </citation>
    <scope>NUCLEOTIDE SEQUENCE [LARGE SCALE GENOMIC DNA]</scope>
    <source>
        <strain evidence="1 2">2012CJ35-5</strain>
    </source>
</reference>
<dbReference type="EMBL" id="JAMFMA010000002">
    <property type="protein sequence ID" value="MCL6274209.1"/>
    <property type="molecule type" value="Genomic_DNA"/>
</dbReference>
<keyword evidence="2" id="KW-1185">Reference proteome</keyword>
<proteinExistence type="predicted"/>
<name>A0ABT0PS63_9FLAO</name>
<dbReference type="Proteomes" id="UP001203607">
    <property type="component" value="Unassembled WGS sequence"/>
</dbReference>
<accession>A0ABT0PS63</accession>
<protein>
    <submittedName>
        <fullName evidence="1">Uncharacterized protein</fullName>
    </submittedName>
</protein>
<dbReference type="RefSeq" id="WP_249657396.1">
    <property type="nucleotide sequence ID" value="NZ_JAMFMA010000002.1"/>
</dbReference>
<evidence type="ECO:0000313" key="2">
    <source>
        <dbReference type="Proteomes" id="UP001203607"/>
    </source>
</evidence>
<organism evidence="1 2">
    <name type="scientific">Flagellimonas spongiicola</name>
    <dbReference type="NCBI Taxonomy" id="2942208"/>
    <lineage>
        <taxon>Bacteria</taxon>
        <taxon>Pseudomonadati</taxon>
        <taxon>Bacteroidota</taxon>
        <taxon>Flavobacteriia</taxon>
        <taxon>Flavobacteriales</taxon>
        <taxon>Flavobacteriaceae</taxon>
        <taxon>Flagellimonas</taxon>
    </lineage>
</organism>
<gene>
    <name evidence="1" type="ORF">M3P19_09320</name>
</gene>
<evidence type="ECO:0000313" key="1">
    <source>
        <dbReference type="EMBL" id="MCL6274209.1"/>
    </source>
</evidence>
<comment type="caution">
    <text evidence="1">The sequence shown here is derived from an EMBL/GenBank/DDBJ whole genome shotgun (WGS) entry which is preliminary data.</text>
</comment>